<dbReference type="RefSeq" id="WP_089912594.1">
    <property type="nucleotide sequence ID" value="NZ_FOBB01000003.1"/>
</dbReference>
<dbReference type="AlphaFoldDB" id="A0A1H7V4G8"/>
<dbReference type="SUPFAM" id="SSF53474">
    <property type="entry name" value="alpha/beta-Hydrolases"/>
    <property type="match status" value="1"/>
</dbReference>
<evidence type="ECO:0000256" key="4">
    <source>
        <dbReference type="ARBA" id="ARBA00022729"/>
    </source>
</evidence>
<evidence type="ECO:0000256" key="7">
    <source>
        <dbReference type="ARBA" id="ARBA00023326"/>
    </source>
</evidence>
<dbReference type="OrthoDB" id="699118at2"/>
<protein>
    <submittedName>
        <fullName evidence="10">Polyhydroxybutyrate depolymerase</fullName>
    </submittedName>
</protein>
<name>A0A1H7V4G8_9BACT</name>
<accession>A0A1H7V4G8</accession>
<evidence type="ECO:0000259" key="9">
    <source>
        <dbReference type="Pfam" id="PF02230"/>
    </source>
</evidence>
<keyword evidence="6" id="KW-0119">Carbohydrate metabolism</keyword>
<evidence type="ECO:0000256" key="6">
    <source>
        <dbReference type="ARBA" id="ARBA00023277"/>
    </source>
</evidence>
<dbReference type="GO" id="GO:0030600">
    <property type="term" value="F:feruloyl esterase activity"/>
    <property type="evidence" value="ECO:0007669"/>
    <property type="project" value="InterPro"/>
</dbReference>
<keyword evidence="2" id="KW-0964">Secreted</keyword>
<dbReference type="InterPro" id="IPR003140">
    <property type="entry name" value="PLipase/COase/thioEstase"/>
</dbReference>
<evidence type="ECO:0000256" key="3">
    <source>
        <dbReference type="ARBA" id="ARBA00022651"/>
    </source>
</evidence>
<keyword evidence="5" id="KW-0378">Hydrolase</keyword>
<proteinExistence type="predicted"/>
<organism evidence="10 11">
    <name type="scientific">Chitinophaga rupis</name>
    <dbReference type="NCBI Taxonomy" id="573321"/>
    <lineage>
        <taxon>Bacteria</taxon>
        <taxon>Pseudomonadati</taxon>
        <taxon>Bacteroidota</taxon>
        <taxon>Chitinophagia</taxon>
        <taxon>Chitinophagales</taxon>
        <taxon>Chitinophagaceae</taxon>
        <taxon>Chitinophaga</taxon>
    </lineage>
</organism>
<evidence type="ECO:0000256" key="5">
    <source>
        <dbReference type="ARBA" id="ARBA00022801"/>
    </source>
</evidence>
<keyword evidence="7" id="KW-0624">Polysaccharide degradation</keyword>
<keyword evidence="3" id="KW-0858">Xylan degradation</keyword>
<dbReference type="GO" id="GO:0045493">
    <property type="term" value="P:xylan catabolic process"/>
    <property type="evidence" value="ECO:0007669"/>
    <property type="project" value="UniProtKB-KW"/>
</dbReference>
<evidence type="ECO:0000256" key="8">
    <source>
        <dbReference type="SAM" id="SignalP"/>
    </source>
</evidence>
<feature type="chain" id="PRO_5011434362" evidence="8">
    <location>
        <begin position="21"/>
        <end position="307"/>
    </location>
</feature>
<feature type="domain" description="Phospholipase/carboxylesterase/thioesterase" evidence="9">
    <location>
        <begin position="128"/>
        <end position="214"/>
    </location>
</feature>
<evidence type="ECO:0000256" key="2">
    <source>
        <dbReference type="ARBA" id="ARBA00022525"/>
    </source>
</evidence>
<dbReference type="STRING" id="573321.SAMN04488505_103214"/>
<dbReference type="GO" id="GO:0005576">
    <property type="term" value="C:extracellular region"/>
    <property type="evidence" value="ECO:0007669"/>
    <property type="project" value="UniProtKB-SubCell"/>
</dbReference>
<reference evidence="10 11" key="1">
    <citation type="submission" date="2016-10" db="EMBL/GenBank/DDBJ databases">
        <authorList>
            <person name="de Groot N.N."/>
        </authorList>
    </citation>
    <scope>NUCLEOTIDE SEQUENCE [LARGE SCALE GENOMIC DNA]</scope>
    <source>
        <strain evidence="10 11">DSM 21039</strain>
    </source>
</reference>
<dbReference type="PANTHER" id="PTHR38050:SF2">
    <property type="entry name" value="FERULOYL ESTERASE C-RELATED"/>
    <property type="match status" value="1"/>
</dbReference>
<keyword evidence="11" id="KW-1185">Reference proteome</keyword>
<gene>
    <name evidence="10" type="ORF">SAMN04488505_103214</name>
</gene>
<dbReference type="InterPro" id="IPR043595">
    <property type="entry name" value="FaeB/C/D"/>
</dbReference>
<sequence>MKRFLTNLSVLLLLVTFSYCQKNGSNGQQYRFNGTMNVDERTRTYLLNLPPHYYDNDSASFALVLGLHGGGGSAAQFEKDYHFTDKANAAGFIALYPDGIQSNGPLGLRTWNAGTCCDAAMEQNVDDVKFIRELIDYTISHYHVNPKKVYVTGMSNGAMMSYRLACELSDKIAAIAPVSGTLVTTKPCTPVRAVPILHIHSILDQKVPYAGGIGLAGYYYPPVDSGLDLWAGKNACSTKQVITDDNRYKLTQWTSCTNNVMMQLYLTKDGGHAWPGSQKVRAKADTPSTVVNANDLIWDFFQRYTLP</sequence>
<feature type="signal peptide" evidence="8">
    <location>
        <begin position="1"/>
        <end position="20"/>
    </location>
</feature>
<comment type="subcellular location">
    <subcellularLocation>
        <location evidence="1">Secreted</location>
    </subcellularLocation>
</comment>
<evidence type="ECO:0000313" key="11">
    <source>
        <dbReference type="Proteomes" id="UP000198984"/>
    </source>
</evidence>
<keyword evidence="4 8" id="KW-0732">Signal</keyword>
<dbReference type="Proteomes" id="UP000198984">
    <property type="component" value="Unassembled WGS sequence"/>
</dbReference>
<dbReference type="InterPro" id="IPR029058">
    <property type="entry name" value="AB_hydrolase_fold"/>
</dbReference>
<evidence type="ECO:0000256" key="1">
    <source>
        <dbReference type="ARBA" id="ARBA00004613"/>
    </source>
</evidence>
<evidence type="ECO:0000313" key="10">
    <source>
        <dbReference type="EMBL" id="SEM04152.1"/>
    </source>
</evidence>
<dbReference type="Gene3D" id="3.40.50.1820">
    <property type="entry name" value="alpha/beta hydrolase"/>
    <property type="match status" value="1"/>
</dbReference>
<dbReference type="PANTHER" id="PTHR38050">
    <property type="match status" value="1"/>
</dbReference>
<dbReference type="EMBL" id="FOBB01000003">
    <property type="protein sequence ID" value="SEM04152.1"/>
    <property type="molecule type" value="Genomic_DNA"/>
</dbReference>
<dbReference type="Pfam" id="PF02230">
    <property type="entry name" value="Abhydrolase_2"/>
    <property type="match status" value="1"/>
</dbReference>